<dbReference type="EMBL" id="HBGD01002105">
    <property type="protein sequence ID" value="CAD9078522.1"/>
    <property type="molecule type" value="Transcribed_RNA"/>
</dbReference>
<reference evidence="1" key="1">
    <citation type="submission" date="2021-01" db="EMBL/GenBank/DDBJ databases">
        <authorList>
            <person name="Corre E."/>
            <person name="Pelletier E."/>
            <person name="Niang G."/>
            <person name="Scheremetjew M."/>
            <person name="Finn R."/>
            <person name="Kale V."/>
            <person name="Holt S."/>
            <person name="Cochrane G."/>
            <person name="Meng A."/>
            <person name="Brown T."/>
            <person name="Cohen L."/>
        </authorList>
    </citation>
    <scope>NUCLEOTIDE SEQUENCE</scope>
    <source>
        <strain evidence="1">WS</strain>
    </source>
</reference>
<dbReference type="AlphaFoldDB" id="A0A7S1KMS7"/>
<evidence type="ECO:0000313" key="1">
    <source>
        <dbReference type="EMBL" id="CAD9078522.1"/>
    </source>
</evidence>
<organism evidence="1">
    <name type="scientific">Percolomonas cosmopolitus</name>
    <dbReference type="NCBI Taxonomy" id="63605"/>
    <lineage>
        <taxon>Eukaryota</taxon>
        <taxon>Discoba</taxon>
        <taxon>Heterolobosea</taxon>
        <taxon>Tetramitia</taxon>
        <taxon>Eutetramitia</taxon>
        <taxon>Percolomonadidae</taxon>
        <taxon>Percolomonas</taxon>
    </lineage>
</organism>
<sequence length="119" mass="12952">MDTKHIGSTRQIKSRDGFQRIGELGPMGYGVLYTLLQFAASQILEHVGWSGPSLQVNTCKISSMASQCRSFLMQEINGCSNSSPSIVGLGVVHSFGEAQFSIQWEAEKQIGSGFMCKCI</sequence>
<protein>
    <submittedName>
        <fullName evidence="1">Uncharacterized protein</fullName>
    </submittedName>
</protein>
<proteinExistence type="predicted"/>
<name>A0A7S1KMS7_9EUKA</name>
<accession>A0A7S1KMS7</accession>
<gene>
    <name evidence="1" type="ORF">PCOS0759_LOCUS1754</name>
</gene>